<reference evidence="2" key="1">
    <citation type="submission" date="2016-10" db="EMBL/GenBank/DDBJ databases">
        <authorList>
            <person name="Varghese N."/>
            <person name="Submissions S."/>
        </authorList>
    </citation>
    <scope>NUCLEOTIDE SEQUENCE [LARGE SCALE GENOMIC DNA]</scope>
    <source>
        <strain evidence="2">AAP</strain>
    </source>
</reference>
<evidence type="ECO:0000313" key="2">
    <source>
        <dbReference type="Proteomes" id="UP000199107"/>
    </source>
</evidence>
<protein>
    <submittedName>
        <fullName evidence="1">Uncharacterized protein</fullName>
    </submittedName>
</protein>
<sequence length="31" mass="3469">MWALVDDEVISHHIIKASDSSPIFGSELSKR</sequence>
<accession>A0A1G9WCI1</accession>
<dbReference type="EMBL" id="FNGH01000020">
    <property type="protein sequence ID" value="SDM81911.1"/>
    <property type="molecule type" value="Genomic_DNA"/>
</dbReference>
<dbReference type="AlphaFoldDB" id="A0A1G9WCI1"/>
<keyword evidence="2" id="KW-1185">Reference proteome</keyword>
<organism evidence="1 2">
    <name type="scientific">Franzmannia pantelleriensis</name>
    <dbReference type="NCBI Taxonomy" id="48727"/>
    <lineage>
        <taxon>Bacteria</taxon>
        <taxon>Pseudomonadati</taxon>
        <taxon>Pseudomonadota</taxon>
        <taxon>Gammaproteobacteria</taxon>
        <taxon>Oceanospirillales</taxon>
        <taxon>Halomonadaceae</taxon>
        <taxon>Franzmannia</taxon>
    </lineage>
</organism>
<evidence type="ECO:0000313" key="1">
    <source>
        <dbReference type="EMBL" id="SDM81911.1"/>
    </source>
</evidence>
<gene>
    <name evidence="1" type="ORF">SAMN05192555_12047</name>
</gene>
<feature type="non-terminal residue" evidence="1">
    <location>
        <position position="31"/>
    </location>
</feature>
<dbReference type="Proteomes" id="UP000199107">
    <property type="component" value="Unassembled WGS sequence"/>
</dbReference>
<name>A0A1G9WCI1_9GAMM</name>
<proteinExistence type="predicted"/>